<organism evidence="1">
    <name type="scientific">uncultured Thermomicrobiales bacterium</name>
    <dbReference type="NCBI Taxonomy" id="1645740"/>
    <lineage>
        <taxon>Bacteria</taxon>
        <taxon>Pseudomonadati</taxon>
        <taxon>Thermomicrobiota</taxon>
        <taxon>Thermomicrobia</taxon>
        <taxon>Thermomicrobiales</taxon>
        <taxon>environmental samples</taxon>
    </lineage>
</organism>
<name>A0A6J4UJD9_9BACT</name>
<dbReference type="Gene3D" id="6.10.10.120">
    <property type="entry name" value="Antitoxin ParD1-like"/>
    <property type="match status" value="1"/>
</dbReference>
<proteinExistence type="predicted"/>
<evidence type="ECO:0000313" key="1">
    <source>
        <dbReference type="EMBL" id="CAA9549070.1"/>
    </source>
</evidence>
<dbReference type="AlphaFoldDB" id="A0A6J4UJD9"/>
<dbReference type="GO" id="GO:0006355">
    <property type="term" value="P:regulation of DNA-templated transcription"/>
    <property type="evidence" value="ECO:0007669"/>
    <property type="project" value="InterPro"/>
</dbReference>
<protein>
    <recommendedName>
        <fullName evidence="2">Type II toxin-antitoxin system ParD family antitoxin</fullName>
    </recommendedName>
</protein>
<gene>
    <name evidence="1" type="ORF">AVDCRST_MAG19-632</name>
</gene>
<dbReference type="InterPro" id="IPR010985">
    <property type="entry name" value="Ribbon_hlx_hlx"/>
</dbReference>
<accession>A0A6J4UJD9</accession>
<evidence type="ECO:0008006" key="2">
    <source>
        <dbReference type="Google" id="ProtNLM"/>
    </source>
</evidence>
<dbReference type="EMBL" id="CADCWL010000029">
    <property type="protein sequence ID" value="CAA9549070.1"/>
    <property type="molecule type" value="Genomic_DNA"/>
</dbReference>
<dbReference type="InterPro" id="IPR038296">
    <property type="entry name" value="ParD_sf"/>
</dbReference>
<reference evidence="1" key="1">
    <citation type="submission" date="2020-02" db="EMBL/GenBank/DDBJ databases">
        <authorList>
            <person name="Meier V. D."/>
        </authorList>
    </citation>
    <scope>NUCLEOTIDE SEQUENCE</scope>
    <source>
        <strain evidence="1">AVDCRST_MAG19</strain>
    </source>
</reference>
<dbReference type="SUPFAM" id="SSF47598">
    <property type="entry name" value="Ribbon-helix-helix"/>
    <property type="match status" value="1"/>
</dbReference>
<sequence>MNVNFSSHLEAMVRQKVATGLYNNAGEVVREA</sequence>